<dbReference type="Proteomes" id="UP001152797">
    <property type="component" value="Unassembled WGS sequence"/>
</dbReference>
<feature type="transmembrane region" description="Helical" evidence="5">
    <location>
        <begin position="103"/>
        <end position="124"/>
    </location>
</feature>
<feature type="transmembrane region" description="Helical" evidence="5">
    <location>
        <begin position="334"/>
        <end position="354"/>
    </location>
</feature>
<feature type="transmembrane region" description="Helical" evidence="5">
    <location>
        <begin position="271"/>
        <end position="290"/>
    </location>
</feature>
<feature type="transmembrane region" description="Helical" evidence="5">
    <location>
        <begin position="176"/>
        <end position="197"/>
    </location>
</feature>
<feature type="transmembrane region" description="Helical" evidence="5">
    <location>
        <begin position="144"/>
        <end position="164"/>
    </location>
</feature>
<keyword evidence="3 5" id="KW-1133">Transmembrane helix</keyword>
<evidence type="ECO:0000256" key="4">
    <source>
        <dbReference type="ARBA" id="ARBA00023136"/>
    </source>
</evidence>
<dbReference type="EMBL" id="CAMXCT010001420">
    <property type="protein sequence ID" value="CAI3989926.1"/>
    <property type="molecule type" value="Genomic_DNA"/>
</dbReference>
<dbReference type="OrthoDB" id="433715at2759"/>
<gene>
    <name evidence="6" type="ORF">C1SCF055_LOCUS16954</name>
</gene>
<proteinExistence type="predicted"/>
<feature type="transmembrane region" description="Helical" evidence="5">
    <location>
        <begin position="238"/>
        <end position="259"/>
    </location>
</feature>
<evidence type="ECO:0000256" key="3">
    <source>
        <dbReference type="ARBA" id="ARBA00022989"/>
    </source>
</evidence>
<dbReference type="EMBL" id="CAMXCT020001420">
    <property type="protein sequence ID" value="CAL1143301.1"/>
    <property type="molecule type" value="Genomic_DNA"/>
</dbReference>
<keyword evidence="2 5" id="KW-0812">Transmembrane</keyword>
<evidence type="ECO:0000313" key="9">
    <source>
        <dbReference type="Proteomes" id="UP001152797"/>
    </source>
</evidence>
<feature type="transmembrane region" description="Helical" evidence="5">
    <location>
        <begin position="203"/>
        <end position="226"/>
    </location>
</feature>
<protein>
    <submittedName>
        <fullName evidence="8">Solute carrier family 22 member 6</fullName>
    </submittedName>
</protein>
<name>A0A9P1CEF4_9DINO</name>
<evidence type="ECO:0000313" key="7">
    <source>
        <dbReference type="EMBL" id="CAL1143301.1"/>
    </source>
</evidence>
<reference evidence="7" key="2">
    <citation type="submission" date="2024-04" db="EMBL/GenBank/DDBJ databases">
        <authorList>
            <person name="Chen Y."/>
            <person name="Shah S."/>
            <person name="Dougan E. K."/>
            <person name="Thang M."/>
            <person name="Chan C."/>
        </authorList>
    </citation>
    <scope>NUCLEOTIDE SEQUENCE [LARGE SCALE GENOMIC DNA]</scope>
</reference>
<dbReference type="AlphaFoldDB" id="A0A9P1CEF4"/>
<comment type="subcellular location">
    <subcellularLocation>
        <location evidence="1">Membrane</location>
        <topology evidence="1">Multi-pass membrane protein</topology>
    </subcellularLocation>
</comment>
<sequence>MALAAPAPAALSPFPGVTASNTPYWLKPRLSGNGHREFVQVSKATKATTTKNAAASGLGLALAGLVGGAMRRMGARSRCKARCAPMQTLTQTKQVKKMKKFQMLRDFLGIGVLLGSFQAAWHILPVFLDLKIAADPSLPMLTESTLPVAKTAIFTGWLAGSVCLRHAMNIFSKEELVVASASGLLLVALATVILPHLTGGSLMVFTMLRFVYGILMNIATVQIVLLQMKMPADRRHQAVVWKNVFYSIVSILVAFACGGPTLNLDWRLEALLWYALPPLLGLCVSFPNWWKTLRSLPSIAKHKLQTSKRSKAYTGRDETTATDALTPTMRRHEIALATCFVACGCAFFGLSYSARQLSSNVYKSSMLLNMADILGFLAAMSADVFGRKRVQSCCFTLAAICLLVCSTGVPGSAFVLSFAVIGRLCLDVSFTTVLVAMANIFPESAQKRVLPTFAIATRTGSLLAPFMGTLPAAISCPLFSALCFVAAGASLILPDTKNPEISSRAVRDDYQTYEKYRRSDQPSMTRPLWLQQPKPKLAILYLPQLWLRQSGGQTVTNATSP</sequence>
<dbReference type="EMBL" id="CAMXCT030001420">
    <property type="protein sequence ID" value="CAL4777238.1"/>
    <property type="molecule type" value="Genomic_DNA"/>
</dbReference>
<evidence type="ECO:0000256" key="1">
    <source>
        <dbReference type="ARBA" id="ARBA00004141"/>
    </source>
</evidence>
<comment type="caution">
    <text evidence="6">The sequence shown here is derived from an EMBL/GenBank/DDBJ whole genome shotgun (WGS) entry which is preliminary data.</text>
</comment>
<evidence type="ECO:0000256" key="2">
    <source>
        <dbReference type="ARBA" id="ARBA00022692"/>
    </source>
</evidence>
<feature type="transmembrane region" description="Helical" evidence="5">
    <location>
        <begin position="53"/>
        <end position="70"/>
    </location>
</feature>
<dbReference type="InterPro" id="IPR036259">
    <property type="entry name" value="MFS_trans_sf"/>
</dbReference>
<keyword evidence="4 5" id="KW-0472">Membrane</keyword>
<dbReference type="GO" id="GO:0016020">
    <property type="term" value="C:membrane"/>
    <property type="evidence" value="ECO:0007669"/>
    <property type="project" value="UniProtKB-SubCell"/>
</dbReference>
<accession>A0A9P1CEF4</accession>
<dbReference type="Gene3D" id="1.20.1250.20">
    <property type="entry name" value="MFS general substrate transporter like domains"/>
    <property type="match status" value="2"/>
</dbReference>
<keyword evidence="9" id="KW-1185">Reference proteome</keyword>
<organism evidence="6">
    <name type="scientific">Cladocopium goreaui</name>
    <dbReference type="NCBI Taxonomy" id="2562237"/>
    <lineage>
        <taxon>Eukaryota</taxon>
        <taxon>Sar</taxon>
        <taxon>Alveolata</taxon>
        <taxon>Dinophyceae</taxon>
        <taxon>Suessiales</taxon>
        <taxon>Symbiodiniaceae</taxon>
        <taxon>Cladocopium</taxon>
    </lineage>
</organism>
<feature type="transmembrane region" description="Helical" evidence="5">
    <location>
        <begin position="366"/>
        <end position="385"/>
    </location>
</feature>
<feature type="transmembrane region" description="Helical" evidence="5">
    <location>
        <begin position="472"/>
        <end position="493"/>
    </location>
</feature>
<evidence type="ECO:0000313" key="8">
    <source>
        <dbReference type="EMBL" id="CAL4777238.1"/>
    </source>
</evidence>
<evidence type="ECO:0000256" key="5">
    <source>
        <dbReference type="SAM" id="Phobius"/>
    </source>
</evidence>
<reference evidence="6" key="1">
    <citation type="submission" date="2022-10" db="EMBL/GenBank/DDBJ databases">
        <authorList>
            <person name="Chen Y."/>
            <person name="Dougan E. K."/>
            <person name="Chan C."/>
            <person name="Rhodes N."/>
            <person name="Thang M."/>
        </authorList>
    </citation>
    <scope>NUCLEOTIDE SEQUENCE</scope>
</reference>
<dbReference type="PANTHER" id="PTHR24064">
    <property type="entry name" value="SOLUTE CARRIER FAMILY 22 MEMBER"/>
    <property type="match status" value="1"/>
</dbReference>
<dbReference type="SUPFAM" id="SSF103473">
    <property type="entry name" value="MFS general substrate transporter"/>
    <property type="match status" value="1"/>
</dbReference>
<evidence type="ECO:0000313" key="6">
    <source>
        <dbReference type="EMBL" id="CAI3989926.1"/>
    </source>
</evidence>